<evidence type="ECO:0000313" key="7">
    <source>
        <dbReference type="EMBL" id="VDN18379.1"/>
    </source>
</evidence>
<dbReference type="Gene3D" id="3.90.1300.10">
    <property type="entry name" value="Amidase signature (AS) domain"/>
    <property type="match status" value="1"/>
</dbReference>
<evidence type="ECO:0000256" key="3">
    <source>
        <dbReference type="ARBA" id="ARBA00022840"/>
    </source>
</evidence>
<dbReference type="EC" id="6.3.5.7" evidence="5"/>
<dbReference type="InterPro" id="IPR036928">
    <property type="entry name" value="AS_sf"/>
</dbReference>
<comment type="subcellular location">
    <subcellularLocation>
        <location evidence="5">Mitochondrion</location>
    </subcellularLocation>
</comment>
<comment type="catalytic activity">
    <reaction evidence="5">
        <text>L-glutamyl-tRNA(Gln) + L-glutamine + ATP + H2O = L-glutaminyl-tRNA(Gln) + L-glutamate + ADP + phosphate + H(+)</text>
        <dbReference type="Rhea" id="RHEA:17521"/>
        <dbReference type="Rhea" id="RHEA-COMP:9681"/>
        <dbReference type="Rhea" id="RHEA-COMP:9684"/>
        <dbReference type="ChEBI" id="CHEBI:15377"/>
        <dbReference type="ChEBI" id="CHEBI:15378"/>
        <dbReference type="ChEBI" id="CHEBI:29985"/>
        <dbReference type="ChEBI" id="CHEBI:30616"/>
        <dbReference type="ChEBI" id="CHEBI:43474"/>
        <dbReference type="ChEBI" id="CHEBI:58359"/>
        <dbReference type="ChEBI" id="CHEBI:78520"/>
        <dbReference type="ChEBI" id="CHEBI:78521"/>
        <dbReference type="ChEBI" id="CHEBI:456216"/>
        <dbReference type="EC" id="6.3.5.7"/>
    </reaction>
</comment>
<feature type="domain" description="Amidase" evidence="6">
    <location>
        <begin position="2"/>
        <end position="447"/>
    </location>
</feature>
<reference evidence="9" key="1">
    <citation type="submission" date="2016-06" db="UniProtKB">
        <authorList>
            <consortium name="WormBaseParasite"/>
        </authorList>
    </citation>
    <scope>IDENTIFICATION</scope>
</reference>
<dbReference type="GO" id="GO:0030956">
    <property type="term" value="C:glutamyl-tRNA(Gln) amidotransferase complex"/>
    <property type="evidence" value="ECO:0007669"/>
    <property type="project" value="UniProtKB-UniRule"/>
</dbReference>
<sequence>MEIIEEAISRAVRYRKFNSLITETFELARAQAREALRLGKTPFPVVVKDCYMTKKVRTTCASRNLSSYTAPYTATIVDRLFLKVWRLPGGCLIGKANMDEFCMGTSSSKGYFGPVKNGLSNEQCLESDWRSPGGSSGGCAVAVQLGISSISLGSDTGGSSRNPAAFTGIFGFKPSYGILSRHGLIPLVNSLDTPSILARTAEDCNTVLQVMSGRDPLDSTCINAPLSCFMQHRPLDGIVEYYNDTLSHDCWDAWNEAAKVLVAQGCKLREVSMPWTSYSIICYHVLAEADITSNMARFDGVKYGHRSDCGKSTFAMYSATRSESLNEVVRRRIFAGNYFLMKRHCDEYFGQALRLRRLIKTDFDRAFRELKCDVLLTPVTSDVAPLFSELSDSSGYVRERADDFYTQPSNMAGVPAVSVPFTRAAQRKDLPLAVQIIADYMNDGLVLDVAAKLREHCMLATG</sequence>
<protein>
    <recommendedName>
        <fullName evidence="5">Glutamyl-tRNA(Gln) amidotransferase subunit A, mitochondrial</fullName>
        <shortName evidence="5">Glu-AdT subunit A</shortName>
        <ecNumber evidence="5">6.3.5.7</ecNumber>
    </recommendedName>
</protein>
<reference evidence="7 8" key="2">
    <citation type="submission" date="2018-11" db="EMBL/GenBank/DDBJ databases">
        <authorList>
            <consortium name="Pathogen Informatics"/>
        </authorList>
    </citation>
    <scope>NUCLEOTIDE SEQUENCE [LARGE SCALE GENOMIC DNA]</scope>
</reference>
<keyword evidence="1 5" id="KW-0436">Ligase</keyword>
<evidence type="ECO:0000256" key="2">
    <source>
        <dbReference type="ARBA" id="ARBA00022741"/>
    </source>
</evidence>
<dbReference type="GO" id="GO:0005739">
    <property type="term" value="C:mitochondrion"/>
    <property type="evidence" value="ECO:0007669"/>
    <property type="project" value="UniProtKB-SubCell"/>
</dbReference>
<evidence type="ECO:0000259" key="6">
    <source>
        <dbReference type="Pfam" id="PF01425"/>
    </source>
</evidence>
<organism evidence="9">
    <name type="scientific">Gongylonema pulchrum</name>
    <dbReference type="NCBI Taxonomy" id="637853"/>
    <lineage>
        <taxon>Eukaryota</taxon>
        <taxon>Metazoa</taxon>
        <taxon>Ecdysozoa</taxon>
        <taxon>Nematoda</taxon>
        <taxon>Chromadorea</taxon>
        <taxon>Rhabditida</taxon>
        <taxon>Spirurina</taxon>
        <taxon>Spiruromorpha</taxon>
        <taxon>Spiruroidea</taxon>
        <taxon>Gongylonematidae</taxon>
        <taxon>Gongylonema</taxon>
    </lineage>
</organism>
<evidence type="ECO:0000313" key="9">
    <source>
        <dbReference type="WBParaSite" id="GPUH_0001114601-mRNA-1"/>
    </source>
</evidence>
<keyword evidence="8" id="KW-1185">Reference proteome</keyword>
<dbReference type="PANTHER" id="PTHR11895:SF7">
    <property type="entry name" value="GLUTAMYL-TRNA(GLN) AMIDOTRANSFERASE SUBUNIT A, MITOCHONDRIAL"/>
    <property type="match status" value="1"/>
</dbReference>
<dbReference type="GO" id="GO:0032543">
    <property type="term" value="P:mitochondrial translation"/>
    <property type="evidence" value="ECO:0007669"/>
    <property type="project" value="UniProtKB-UniRule"/>
</dbReference>
<dbReference type="Proteomes" id="UP000271098">
    <property type="component" value="Unassembled WGS sequence"/>
</dbReference>
<keyword evidence="3 5" id="KW-0067">ATP-binding</keyword>
<gene>
    <name evidence="7" type="ORF">GPUH_LOCUS11133</name>
</gene>
<keyword evidence="5" id="KW-0496">Mitochondrion</keyword>
<dbReference type="HAMAP" id="MF_00120">
    <property type="entry name" value="GatA"/>
    <property type="match status" value="1"/>
</dbReference>
<dbReference type="OrthoDB" id="421993at2759"/>
<dbReference type="PANTHER" id="PTHR11895">
    <property type="entry name" value="TRANSAMIDASE"/>
    <property type="match status" value="1"/>
</dbReference>
<dbReference type="GO" id="GO:0070681">
    <property type="term" value="P:glutaminyl-tRNAGln biosynthesis via transamidation"/>
    <property type="evidence" value="ECO:0007669"/>
    <property type="project" value="UniProtKB-UniRule"/>
</dbReference>
<dbReference type="SUPFAM" id="SSF75304">
    <property type="entry name" value="Amidase signature (AS) enzymes"/>
    <property type="match status" value="1"/>
</dbReference>
<proteinExistence type="inferred from homology"/>
<evidence type="ECO:0000256" key="1">
    <source>
        <dbReference type="ARBA" id="ARBA00022598"/>
    </source>
</evidence>
<name>A0A183DQZ2_9BILA</name>
<keyword evidence="2 5" id="KW-0547">Nucleotide-binding</keyword>
<dbReference type="WBParaSite" id="GPUH_0001114601-mRNA-1">
    <property type="protein sequence ID" value="GPUH_0001114601-mRNA-1"/>
    <property type="gene ID" value="GPUH_0001114601"/>
</dbReference>
<dbReference type="GO" id="GO:0050567">
    <property type="term" value="F:glutaminyl-tRNA synthase (glutamine-hydrolyzing) activity"/>
    <property type="evidence" value="ECO:0007669"/>
    <property type="project" value="UniProtKB-UniRule"/>
</dbReference>
<evidence type="ECO:0000256" key="5">
    <source>
        <dbReference type="HAMAP-Rule" id="MF_03150"/>
    </source>
</evidence>
<feature type="active site" description="Charge relay system" evidence="5">
    <location>
        <position position="135"/>
    </location>
</feature>
<dbReference type="InterPro" id="IPR023631">
    <property type="entry name" value="Amidase_dom"/>
</dbReference>
<accession>A0A183DQZ2</accession>
<keyword evidence="4 5" id="KW-0648">Protein biosynthesis</keyword>
<dbReference type="GO" id="GO:0005524">
    <property type="term" value="F:ATP binding"/>
    <property type="evidence" value="ECO:0007669"/>
    <property type="project" value="UniProtKB-KW"/>
</dbReference>
<comment type="similarity">
    <text evidence="5">Belongs to the amidase family. GatA subfamily.</text>
</comment>
<comment type="function">
    <text evidence="5">Allows the formation of correctly charged Gln-tRNA(Gln) through the transamidation of misacylated Glu-tRNA(Gln) in the mitochondria. The reaction takes place in the presence of glutamine and ATP through an activated gamma-phospho-Glu-tRNA(Gln).</text>
</comment>
<comment type="subunit">
    <text evidence="5">Subunit of the heterotrimeric GatCAB amidotransferase (AdT) complex, composed of A, B and C subunits.</text>
</comment>
<evidence type="ECO:0000313" key="8">
    <source>
        <dbReference type="Proteomes" id="UP000271098"/>
    </source>
</evidence>
<dbReference type="InterPro" id="IPR000120">
    <property type="entry name" value="Amidase"/>
</dbReference>
<dbReference type="InterPro" id="IPR004412">
    <property type="entry name" value="GatA"/>
</dbReference>
<dbReference type="AlphaFoldDB" id="A0A183DQZ2"/>
<feature type="active site" description="Charge relay system" evidence="5">
    <location>
        <position position="48"/>
    </location>
</feature>
<feature type="active site" description="Acyl-ester intermediate" evidence="5">
    <location>
        <position position="159"/>
    </location>
</feature>
<dbReference type="EMBL" id="UYRT01078366">
    <property type="protein sequence ID" value="VDN18379.1"/>
    <property type="molecule type" value="Genomic_DNA"/>
</dbReference>
<evidence type="ECO:0000256" key="4">
    <source>
        <dbReference type="ARBA" id="ARBA00022917"/>
    </source>
</evidence>
<dbReference type="Pfam" id="PF01425">
    <property type="entry name" value="Amidase"/>
    <property type="match status" value="1"/>
</dbReference>